<accession>A0A6S6W0T6</accession>
<gene>
    <name evidence="1" type="ORF">PTTW11_04426</name>
</gene>
<evidence type="ECO:0000313" key="1">
    <source>
        <dbReference type="EMBL" id="CAE7028413.1"/>
    </source>
</evidence>
<evidence type="ECO:0000313" key="2">
    <source>
        <dbReference type="Proteomes" id="UP000472372"/>
    </source>
</evidence>
<dbReference type="EMBL" id="HG992979">
    <property type="protein sequence ID" value="CAE7028413.1"/>
    <property type="molecule type" value="Genomic_DNA"/>
</dbReference>
<dbReference type="GO" id="GO:0016787">
    <property type="term" value="F:hydrolase activity"/>
    <property type="evidence" value="ECO:0007669"/>
    <property type="project" value="UniProtKB-KW"/>
</dbReference>
<dbReference type="Proteomes" id="UP000472372">
    <property type="component" value="Chromosome 3"/>
</dbReference>
<sequence length="195" mass="22348">MAAHLPRNPNQCWSFDFGQIPFPAPTNGYATEHILEFQLLTGFFQDYVDRNIEINCWNPRLTDINSCQCLLSFWDQSKRGMKPIINGIEKEALDPVAHEFPGPGNAFLNEFVVLQSEVNNLKEGLWGRHVGRTEYTLQEYAGYGDNLFQYVKNSILVIRYHTDPIIHGHIVRQENRIGARLALLDTSPPPDHQAR</sequence>
<dbReference type="AlphaFoldDB" id="A0A6S6W0T6"/>
<keyword evidence="1" id="KW-0378">Hydrolase</keyword>
<proteinExistence type="predicted"/>
<organism evidence="1 2">
    <name type="scientific">Pyrenophora teres f. teres</name>
    <dbReference type="NCBI Taxonomy" id="97479"/>
    <lineage>
        <taxon>Eukaryota</taxon>
        <taxon>Fungi</taxon>
        <taxon>Dikarya</taxon>
        <taxon>Ascomycota</taxon>
        <taxon>Pezizomycotina</taxon>
        <taxon>Dothideomycetes</taxon>
        <taxon>Pleosporomycetidae</taxon>
        <taxon>Pleosporales</taxon>
        <taxon>Pleosporineae</taxon>
        <taxon>Pleosporaceae</taxon>
        <taxon>Pyrenophora</taxon>
    </lineage>
</organism>
<protein>
    <submittedName>
        <fullName evidence="1">Glycosyl hydrolase family 18 protein</fullName>
    </submittedName>
</protein>
<name>A0A6S6W0T6_9PLEO</name>
<reference evidence="1" key="1">
    <citation type="submission" date="2021-02" db="EMBL/GenBank/DDBJ databases">
        <authorList>
            <person name="Syme A R."/>
            <person name="Syme A R."/>
            <person name="Moolhuijzen P."/>
        </authorList>
    </citation>
    <scope>NUCLEOTIDE SEQUENCE</scope>
    <source>
        <strain evidence="1">W1-1</strain>
    </source>
</reference>